<dbReference type="EMBL" id="LANI01000004">
    <property type="protein sequence ID" value="KKJ77614.1"/>
    <property type="molecule type" value="Genomic_DNA"/>
</dbReference>
<evidence type="ECO:0000313" key="10">
    <source>
        <dbReference type="Proteomes" id="UP000034491"/>
    </source>
</evidence>
<dbReference type="PANTHER" id="PTHR10515">
    <property type="entry name" value="THYMIDINE PHOSPHORYLASE"/>
    <property type="match status" value="1"/>
</dbReference>
<dbReference type="AlphaFoldDB" id="A0A0M2RB11"/>
<dbReference type="STRING" id="1549748.WH95_08105"/>
<dbReference type="HAMAP" id="MF_01628">
    <property type="entry name" value="Thymid_phosp"/>
    <property type="match status" value="1"/>
</dbReference>
<dbReference type="RefSeq" id="WP_046505335.1">
    <property type="nucleotide sequence ID" value="NZ_LANI01000004.1"/>
</dbReference>
<dbReference type="Pfam" id="PF02885">
    <property type="entry name" value="Glycos_trans_3N"/>
    <property type="match status" value="1"/>
</dbReference>
<dbReference type="InterPro" id="IPR013102">
    <property type="entry name" value="PYNP_C"/>
</dbReference>
<dbReference type="GO" id="GO:0005829">
    <property type="term" value="C:cytosol"/>
    <property type="evidence" value="ECO:0007669"/>
    <property type="project" value="TreeGrafter"/>
</dbReference>
<dbReference type="InterPro" id="IPR013465">
    <property type="entry name" value="Thymidine_Pase"/>
</dbReference>
<dbReference type="InterPro" id="IPR017872">
    <property type="entry name" value="Pyrmidine_PPase_CS"/>
</dbReference>
<dbReference type="NCBIfam" id="TIGR02644">
    <property type="entry name" value="Y_phosphoryl"/>
    <property type="match status" value="1"/>
</dbReference>
<dbReference type="SUPFAM" id="SSF52418">
    <property type="entry name" value="Nucleoside phosphorylase/phosphoribosyltransferase catalytic domain"/>
    <property type="match status" value="1"/>
</dbReference>
<dbReference type="GO" id="GO:0009032">
    <property type="term" value="F:thymidine phosphorylase activity"/>
    <property type="evidence" value="ECO:0007669"/>
    <property type="project" value="UniProtKB-UniRule"/>
</dbReference>
<dbReference type="InterPro" id="IPR000312">
    <property type="entry name" value="Glycosyl_Trfase_fam3"/>
</dbReference>
<sequence>MLLPQEVIRKKREGHELSSEEIAYFVKGITSGDMSDSQIAALAMAVFFQGMSNAETVSLTQSMTKSGDTIDWSELRDSGPVLDKHSTGGVGDKLSLMLAPIIAACGGYVPMISGRGLGHTGGTLDKLDAIPGYQTSIDIDRLKSITKTAGCAIVGQTGDLAPADKRFYAIRDITATVEAIPLITASILSKKLSAGLDRLVMDIKVGSGAFSNTLTMAEELAETIVSVANGAGLPTRALITDMDQVLGSSAGNALEVKEAWSYLSGEKKEVRTDTITMSLCAELLILGGLAKTHDDAQHKIMAVLSNGKALEQFQKMITGLGGPTDFCEKPDSYLKSAKYCEDIYLDRSGYLSAMDTREIGMAVVALGGGRSKPGQEIDHAVGFDRIVPLGTPVDSGIPVARIHANSSDQLERAKTQYLNGLTVADKAPDQASPILKLIEN</sequence>
<dbReference type="InterPro" id="IPR000053">
    <property type="entry name" value="Thymidine/pyrmidine_PPase"/>
</dbReference>
<name>A0A0M2RB11_9PROT</name>
<keyword evidence="10" id="KW-1185">Reference proteome</keyword>
<evidence type="ECO:0000256" key="1">
    <source>
        <dbReference type="ARBA" id="ARBA00006915"/>
    </source>
</evidence>
<dbReference type="UniPathway" id="UPA00578">
    <property type="reaction ID" value="UER00638"/>
</dbReference>
<feature type="domain" description="Pyrimidine nucleoside phosphorylase C-terminal" evidence="8">
    <location>
        <begin position="350"/>
        <end position="424"/>
    </location>
</feature>
<comment type="subunit">
    <text evidence="2 7">Homodimer.</text>
</comment>
<proteinExistence type="inferred from homology"/>
<reference evidence="9 10" key="1">
    <citation type="submission" date="2015-03" db="EMBL/GenBank/DDBJ databases">
        <title>Genome sequence of Kiloniella sp. P1-1, isolated from the gut microflora of Pacific white shrimp, Penaeus vannamei.</title>
        <authorList>
            <person name="Shao Z."/>
            <person name="Wang L."/>
            <person name="Li X."/>
        </authorList>
    </citation>
    <scope>NUCLEOTIDE SEQUENCE [LARGE SCALE GENOMIC DNA]</scope>
    <source>
        <strain evidence="9 10">P1-1</strain>
    </source>
</reference>
<evidence type="ECO:0000256" key="6">
    <source>
        <dbReference type="ARBA" id="ARBA00048550"/>
    </source>
</evidence>
<dbReference type="InterPro" id="IPR036320">
    <property type="entry name" value="Glycosyl_Trfase_fam3_N_dom_sf"/>
</dbReference>
<dbReference type="NCBIfam" id="TIGR02643">
    <property type="entry name" value="T_phosphoryl"/>
    <property type="match status" value="1"/>
</dbReference>
<dbReference type="OrthoDB" id="9763887at2"/>
<dbReference type="SUPFAM" id="SSF54680">
    <property type="entry name" value="Pyrimidine nucleoside phosphorylase C-terminal domain"/>
    <property type="match status" value="1"/>
</dbReference>
<keyword evidence="4 7" id="KW-0328">Glycosyltransferase</keyword>
<dbReference type="InterPro" id="IPR035902">
    <property type="entry name" value="Nuc_phospho_transferase"/>
</dbReference>
<comment type="catalytic activity">
    <reaction evidence="6 7">
        <text>thymidine + phosphate = 2-deoxy-alpha-D-ribose 1-phosphate + thymine</text>
        <dbReference type="Rhea" id="RHEA:16037"/>
        <dbReference type="ChEBI" id="CHEBI:17748"/>
        <dbReference type="ChEBI" id="CHEBI:17821"/>
        <dbReference type="ChEBI" id="CHEBI:43474"/>
        <dbReference type="ChEBI" id="CHEBI:57259"/>
        <dbReference type="EC" id="2.4.2.4"/>
    </reaction>
</comment>
<dbReference type="GO" id="GO:0006206">
    <property type="term" value="P:pyrimidine nucleobase metabolic process"/>
    <property type="evidence" value="ECO:0007669"/>
    <property type="project" value="InterPro"/>
</dbReference>
<evidence type="ECO:0000313" key="9">
    <source>
        <dbReference type="EMBL" id="KKJ77614.1"/>
    </source>
</evidence>
<dbReference type="NCBIfam" id="NF004490">
    <property type="entry name" value="PRK05820.1"/>
    <property type="match status" value="1"/>
</dbReference>
<dbReference type="InterPro" id="IPR036566">
    <property type="entry name" value="PYNP-like_C_sf"/>
</dbReference>
<dbReference type="PATRIC" id="fig|1549748.8.peg.3575"/>
<dbReference type="Pfam" id="PF07831">
    <property type="entry name" value="PYNP_C"/>
    <property type="match status" value="1"/>
</dbReference>
<dbReference type="Gene3D" id="3.90.1170.30">
    <property type="entry name" value="Pyrimidine nucleoside phosphorylase-like, C-terminal domain"/>
    <property type="match status" value="1"/>
</dbReference>
<dbReference type="InterPro" id="IPR018090">
    <property type="entry name" value="Pyrmidine_PPas_bac/euk"/>
</dbReference>
<keyword evidence="5 7" id="KW-0808">Transferase</keyword>
<gene>
    <name evidence="7" type="primary">deoA</name>
    <name evidence="9" type="ORF">WH95_08105</name>
</gene>
<evidence type="ECO:0000256" key="3">
    <source>
        <dbReference type="ARBA" id="ARBA00011892"/>
    </source>
</evidence>
<dbReference type="PROSITE" id="PS00647">
    <property type="entry name" value="THYMID_PHOSPHORYLASE"/>
    <property type="match status" value="1"/>
</dbReference>
<dbReference type="Gene3D" id="3.40.1030.10">
    <property type="entry name" value="Nucleoside phosphorylase/phosphoribosyltransferase catalytic domain"/>
    <property type="match status" value="1"/>
</dbReference>
<evidence type="ECO:0000256" key="5">
    <source>
        <dbReference type="ARBA" id="ARBA00022679"/>
    </source>
</evidence>
<dbReference type="SUPFAM" id="SSF47648">
    <property type="entry name" value="Nucleoside phosphorylase/phosphoribosyltransferase N-terminal domain"/>
    <property type="match status" value="1"/>
</dbReference>
<dbReference type="PANTHER" id="PTHR10515:SF0">
    <property type="entry name" value="THYMIDINE PHOSPHORYLASE"/>
    <property type="match status" value="1"/>
</dbReference>
<dbReference type="InterPro" id="IPR017459">
    <property type="entry name" value="Glycosyl_Trfase_fam3_N_dom"/>
</dbReference>
<organism evidence="9 10">
    <name type="scientific">Kiloniella litopenaei</name>
    <dbReference type="NCBI Taxonomy" id="1549748"/>
    <lineage>
        <taxon>Bacteria</taxon>
        <taxon>Pseudomonadati</taxon>
        <taxon>Pseudomonadota</taxon>
        <taxon>Alphaproteobacteria</taxon>
        <taxon>Rhodospirillales</taxon>
        <taxon>Kiloniellaceae</taxon>
        <taxon>Kiloniella</taxon>
    </lineage>
</organism>
<evidence type="ECO:0000256" key="4">
    <source>
        <dbReference type="ARBA" id="ARBA00022676"/>
    </source>
</evidence>
<dbReference type="SMART" id="SM00941">
    <property type="entry name" value="PYNP_C"/>
    <property type="match status" value="1"/>
</dbReference>
<dbReference type="PIRSF" id="PIRSF000478">
    <property type="entry name" value="TP_PyNP"/>
    <property type="match status" value="1"/>
</dbReference>
<dbReference type="FunFam" id="3.40.1030.10:FF:000001">
    <property type="entry name" value="Thymidine phosphorylase"/>
    <property type="match status" value="1"/>
</dbReference>
<dbReference type="EC" id="2.4.2.4" evidence="3 7"/>
<dbReference type="Pfam" id="PF00591">
    <property type="entry name" value="Glycos_transf_3"/>
    <property type="match status" value="1"/>
</dbReference>
<dbReference type="Gene3D" id="1.20.970.10">
    <property type="entry name" value="Transferase, Pyrimidine Nucleoside Phosphorylase, Chain C"/>
    <property type="match status" value="1"/>
</dbReference>
<evidence type="ECO:0000256" key="2">
    <source>
        <dbReference type="ARBA" id="ARBA00011738"/>
    </source>
</evidence>
<comment type="similarity">
    <text evidence="1 7">Belongs to the thymidine/pyrimidine-nucleoside phosphorylase family.</text>
</comment>
<comment type="function">
    <text evidence="7">The enzymes which catalyze the reversible phosphorolysis of pyrimidine nucleosides are involved in the degradation of these compounds and in their utilization as carbon and energy sources, or in the rescue of pyrimidine bases for nucleotide synthesis.</text>
</comment>
<evidence type="ECO:0000259" key="8">
    <source>
        <dbReference type="SMART" id="SM00941"/>
    </source>
</evidence>
<dbReference type="GO" id="GO:0004645">
    <property type="term" value="F:1,4-alpha-oligoglucan phosphorylase activity"/>
    <property type="evidence" value="ECO:0007669"/>
    <property type="project" value="InterPro"/>
</dbReference>
<comment type="caution">
    <text evidence="9">The sequence shown here is derived from an EMBL/GenBank/DDBJ whole genome shotgun (WGS) entry which is preliminary data.</text>
</comment>
<protein>
    <recommendedName>
        <fullName evidence="3 7">Thymidine phosphorylase</fullName>
        <ecNumber evidence="3 7">2.4.2.4</ecNumber>
    </recommendedName>
    <alternativeName>
        <fullName evidence="7">TdRPase</fullName>
    </alternativeName>
</protein>
<comment type="pathway">
    <text evidence="7">Pyrimidine metabolism; dTMP biosynthesis via salvage pathway; dTMP from thymine: step 1/2.</text>
</comment>
<accession>A0A0M2RB11</accession>
<dbReference type="Proteomes" id="UP000034491">
    <property type="component" value="Unassembled WGS sequence"/>
</dbReference>
<evidence type="ECO:0000256" key="7">
    <source>
        <dbReference type="HAMAP-Rule" id="MF_01628"/>
    </source>
</evidence>
<dbReference type="GO" id="GO:0046104">
    <property type="term" value="P:thymidine metabolic process"/>
    <property type="evidence" value="ECO:0007669"/>
    <property type="project" value="UniProtKB-UniRule"/>
</dbReference>